<keyword evidence="1" id="KW-0472">Membrane</keyword>
<protein>
    <recommendedName>
        <fullName evidence="4">Cytochrome C biogenesis protein transmembrane domain-containing protein</fullName>
    </recommendedName>
</protein>
<evidence type="ECO:0000313" key="2">
    <source>
        <dbReference type="EMBL" id="OGD84089.1"/>
    </source>
</evidence>
<feature type="transmembrane region" description="Helical" evidence="1">
    <location>
        <begin position="91"/>
        <end position="111"/>
    </location>
</feature>
<keyword evidence="1" id="KW-1133">Transmembrane helix</keyword>
<dbReference type="InterPro" id="IPR021315">
    <property type="entry name" value="Gap/Sap"/>
</dbReference>
<dbReference type="PANTHER" id="PTHR31272:SF9">
    <property type="entry name" value="BLL1027 PROTEIN"/>
    <property type="match status" value="1"/>
</dbReference>
<dbReference type="Proteomes" id="UP000179237">
    <property type="component" value="Unassembled WGS sequence"/>
</dbReference>
<dbReference type="AlphaFoldDB" id="A0A1F5FWU3"/>
<keyword evidence="1" id="KW-0812">Transmembrane</keyword>
<evidence type="ECO:0000313" key="3">
    <source>
        <dbReference type="Proteomes" id="UP000179237"/>
    </source>
</evidence>
<dbReference type="EMBL" id="MFAQ01000002">
    <property type="protein sequence ID" value="OGD84089.1"/>
    <property type="molecule type" value="Genomic_DNA"/>
</dbReference>
<feature type="transmembrane region" description="Helical" evidence="1">
    <location>
        <begin position="21"/>
        <end position="38"/>
    </location>
</feature>
<evidence type="ECO:0000256" key="1">
    <source>
        <dbReference type="SAM" id="Phobius"/>
    </source>
</evidence>
<feature type="transmembrane region" description="Helical" evidence="1">
    <location>
        <begin position="64"/>
        <end position="85"/>
    </location>
</feature>
<feature type="transmembrane region" description="Helical" evidence="1">
    <location>
        <begin position="187"/>
        <end position="205"/>
    </location>
</feature>
<sequence>MSINLAAITTTALVNGLNPCGIGMMITFLGYLIVFGGVEKTKKQKIKKSKFGIDLDSKILRQGLLYLLSVFVTYLFLGLFFYGLAFYLQRLWLASVFKYIMAGILVVAGLIQFKDVFWEHLPFHLRMSNKGYEKINLLLARSGKWMAVLVGVLTTAFSTPCMLPLYIGTTSYIAKSGLPMWQVFSLFVYYNLVFILPILVILLVMVGGKQVVEMKEWEHKYNKQLRFLMSLFLFGIAYFLVK</sequence>
<dbReference type="Pfam" id="PF11139">
    <property type="entry name" value="SfLAP"/>
    <property type="match status" value="1"/>
</dbReference>
<reference evidence="2 3" key="1">
    <citation type="journal article" date="2016" name="Nat. Commun.">
        <title>Thousands of microbial genomes shed light on interconnected biogeochemical processes in an aquifer system.</title>
        <authorList>
            <person name="Anantharaman K."/>
            <person name="Brown C.T."/>
            <person name="Hug L.A."/>
            <person name="Sharon I."/>
            <person name="Castelle C.J."/>
            <person name="Probst A.J."/>
            <person name="Thomas B.C."/>
            <person name="Singh A."/>
            <person name="Wilkins M.J."/>
            <person name="Karaoz U."/>
            <person name="Brodie E.L."/>
            <person name="Williams K.H."/>
            <person name="Hubbard S.S."/>
            <person name="Banfield J.F."/>
        </authorList>
    </citation>
    <scope>NUCLEOTIDE SEQUENCE [LARGE SCALE GENOMIC DNA]</scope>
</reference>
<organism evidence="2 3">
    <name type="scientific">Candidatus Collierbacteria bacterium RIFOXYD1_FULL_40_9</name>
    <dbReference type="NCBI Taxonomy" id="1817731"/>
    <lineage>
        <taxon>Bacteria</taxon>
        <taxon>Candidatus Collieribacteriota</taxon>
    </lineage>
</organism>
<gene>
    <name evidence="2" type="ORF">A2572_03095</name>
</gene>
<proteinExistence type="predicted"/>
<comment type="caution">
    <text evidence="2">The sequence shown here is derived from an EMBL/GenBank/DDBJ whole genome shotgun (WGS) entry which is preliminary data.</text>
</comment>
<feature type="transmembrane region" description="Helical" evidence="1">
    <location>
        <begin position="145"/>
        <end position="167"/>
    </location>
</feature>
<feature type="transmembrane region" description="Helical" evidence="1">
    <location>
        <begin position="225"/>
        <end position="241"/>
    </location>
</feature>
<dbReference type="InterPro" id="IPR051790">
    <property type="entry name" value="Cytochrome_c-biogenesis_DsbD"/>
</dbReference>
<dbReference type="PANTHER" id="PTHR31272">
    <property type="entry name" value="CYTOCHROME C-TYPE BIOGENESIS PROTEIN HI_1454-RELATED"/>
    <property type="match status" value="1"/>
</dbReference>
<accession>A0A1F5FWU3</accession>
<evidence type="ECO:0008006" key="4">
    <source>
        <dbReference type="Google" id="ProtNLM"/>
    </source>
</evidence>
<name>A0A1F5FWU3_9BACT</name>